<keyword evidence="2" id="KW-1133">Transmembrane helix</keyword>
<accession>A0A8C7LIF9</accession>
<name>A0A8C7LIF9_ONCKI</name>
<feature type="compositionally biased region" description="Basic and acidic residues" evidence="1">
    <location>
        <begin position="1"/>
        <end position="76"/>
    </location>
</feature>
<reference evidence="3" key="2">
    <citation type="submission" date="2025-09" db="UniProtKB">
        <authorList>
            <consortium name="Ensembl"/>
        </authorList>
    </citation>
    <scope>IDENTIFICATION</scope>
</reference>
<proteinExistence type="predicted"/>
<feature type="transmembrane region" description="Helical" evidence="2">
    <location>
        <begin position="104"/>
        <end position="127"/>
    </location>
</feature>
<evidence type="ECO:0000313" key="3">
    <source>
        <dbReference type="Ensembl" id="ENSOKIP00005114142.1"/>
    </source>
</evidence>
<keyword evidence="2" id="KW-0472">Membrane</keyword>
<evidence type="ECO:0000313" key="4">
    <source>
        <dbReference type="Proteomes" id="UP000694557"/>
    </source>
</evidence>
<dbReference type="Ensembl" id="ENSOKIT00005122148.1">
    <property type="protein sequence ID" value="ENSOKIP00005114142.1"/>
    <property type="gene ID" value="ENSOKIG00005049608.1"/>
</dbReference>
<keyword evidence="2" id="KW-0812">Transmembrane</keyword>
<dbReference type="GeneTree" id="ENSGT01120000273486"/>
<organism evidence="3 4">
    <name type="scientific">Oncorhynchus kisutch</name>
    <name type="common">Coho salmon</name>
    <name type="synonym">Salmo kisutch</name>
    <dbReference type="NCBI Taxonomy" id="8019"/>
    <lineage>
        <taxon>Eukaryota</taxon>
        <taxon>Metazoa</taxon>
        <taxon>Chordata</taxon>
        <taxon>Craniata</taxon>
        <taxon>Vertebrata</taxon>
        <taxon>Euteleostomi</taxon>
        <taxon>Actinopterygii</taxon>
        <taxon>Neopterygii</taxon>
        <taxon>Teleostei</taxon>
        <taxon>Protacanthopterygii</taxon>
        <taxon>Salmoniformes</taxon>
        <taxon>Salmonidae</taxon>
        <taxon>Salmoninae</taxon>
        <taxon>Oncorhynchus</taxon>
    </lineage>
</organism>
<evidence type="ECO:0000256" key="1">
    <source>
        <dbReference type="SAM" id="MobiDB-lite"/>
    </source>
</evidence>
<keyword evidence="4" id="KW-1185">Reference proteome</keyword>
<reference evidence="3" key="1">
    <citation type="submission" date="2025-08" db="UniProtKB">
        <authorList>
            <consortium name="Ensembl"/>
        </authorList>
    </citation>
    <scope>IDENTIFICATION</scope>
</reference>
<dbReference type="AlphaFoldDB" id="A0A8C7LIF9"/>
<dbReference type="Proteomes" id="UP000694557">
    <property type="component" value="Unassembled WGS sequence"/>
</dbReference>
<sequence>MSRYLERDEYDEMHNSRERDCTHERKERQKRDKMDERCRDEKGSGDDRRDREKDYSDRQRDMTPCSHKDPPPDHRGGSQGQQRKLRCFHFRIYAKQKPIITPMLLGEALVNLLIGLGYIPALVFYFIKLQETYDKPICTEKEVLYKSKGHQGFACALNGADIAGGLFEVLGVNDFISEWSWPSVLSGQCVR</sequence>
<feature type="region of interest" description="Disordered" evidence="1">
    <location>
        <begin position="1"/>
        <end position="82"/>
    </location>
</feature>
<protein>
    <submittedName>
        <fullName evidence="3">Uncharacterized protein</fullName>
    </submittedName>
</protein>
<evidence type="ECO:0000256" key="2">
    <source>
        <dbReference type="SAM" id="Phobius"/>
    </source>
</evidence>